<comment type="caution">
    <text evidence="1">The sequence shown here is derived from an EMBL/GenBank/DDBJ whole genome shotgun (WGS) entry which is preliminary data.</text>
</comment>
<gene>
    <name evidence="1" type="ORF">Ahy_B06g081379</name>
</gene>
<protein>
    <submittedName>
        <fullName evidence="1">Uncharacterized protein</fullName>
    </submittedName>
</protein>
<dbReference type="Proteomes" id="UP000289738">
    <property type="component" value="Chromosome B06"/>
</dbReference>
<dbReference type="AlphaFoldDB" id="A0A444YKZ5"/>
<evidence type="ECO:0000313" key="1">
    <source>
        <dbReference type="EMBL" id="RYR02582.1"/>
    </source>
</evidence>
<dbReference type="EMBL" id="SDMP01000016">
    <property type="protein sequence ID" value="RYR02582.1"/>
    <property type="molecule type" value="Genomic_DNA"/>
</dbReference>
<proteinExistence type="predicted"/>
<evidence type="ECO:0000313" key="2">
    <source>
        <dbReference type="Proteomes" id="UP000289738"/>
    </source>
</evidence>
<dbReference type="STRING" id="3818.A0A444YKZ5"/>
<name>A0A444YKZ5_ARAHY</name>
<sequence length="218" mass="24385">MTMALVIHSSEMFIAPKFPCNPNPNPIKFHSFKPVAVRSSARGLKACCEVKDCAVLELEQNLRLYGEFSGAVKLGRKEEEEEKQKYYVNMGYAIRTLREDFPQIFFKEPSFDVYSIWIHGVLKSIGSTTGCLLDAYQSYEMEILTGICKYLDHNMTPPYFVAPLITGSTSDVRLLGEMKPLPAACGAAGRPKNILVAGTCVVHCFHAFSRLAMPPEEY</sequence>
<accession>A0A444YKZ5</accession>
<keyword evidence="2" id="KW-1185">Reference proteome</keyword>
<organism evidence="1 2">
    <name type="scientific">Arachis hypogaea</name>
    <name type="common">Peanut</name>
    <dbReference type="NCBI Taxonomy" id="3818"/>
    <lineage>
        <taxon>Eukaryota</taxon>
        <taxon>Viridiplantae</taxon>
        <taxon>Streptophyta</taxon>
        <taxon>Embryophyta</taxon>
        <taxon>Tracheophyta</taxon>
        <taxon>Spermatophyta</taxon>
        <taxon>Magnoliopsida</taxon>
        <taxon>eudicotyledons</taxon>
        <taxon>Gunneridae</taxon>
        <taxon>Pentapetalae</taxon>
        <taxon>rosids</taxon>
        <taxon>fabids</taxon>
        <taxon>Fabales</taxon>
        <taxon>Fabaceae</taxon>
        <taxon>Papilionoideae</taxon>
        <taxon>50 kb inversion clade</taxon>
        <taxon>dalbergioids sensu lato</taxon>
        <taxon>Dalbergieae</taxon>
        <taxon>Pterocarpus clade</taxon>
        <taxon>Arachis</taxon>
    </lineage>
</organism>
<reference evidence="1 2" key="1">
    <citation type="submission" date="2019-01" db="EMBL/GenBank/DDBJ databases">
        <title>Sequencing of cultivated peanut Arachis hypogaea provides insights into genome evolution and oil improvement.</title>
        <authorList>
            <person name="Chen X."/>
        </authorList>
    </citation>
    <scope>NUCLEOTIDE SEQUENCE [LARGE SCALE GENOMIC DNA]</scope>
    <source>
        <strain evidence="2">cv. Fuhuasheng</strain>
        <tissue evidence="1">Leaves</tissue>
    </source>
</reference>